<name>A0A420XLQ0_9ACTN</name>
<dbReference type="CDD" id="cd00085">
    <property type="entry name" value="HNHc"/>
    <property type="match status" value="1"/>
</dbReference>
<dbReference type="InterPro" id="IPR003870">
    <property type="entry name" value="DUF222"/>
</dbReference>
<evidence type="ECO:0000259" key="2">
    <source>
        <dbReference type="Pfam" id="PF02720"/>
    </source>
</evidence>
<proteinExistence type="predicted"/>
<dbReference type="InParanoid" id="A0A420XLQ0"/>
<comment type="caution">
    <text evidence="3">The sequence shown here is derived from an EMBL/GenBank/DDBJ whole genome shotgun (WGS) entry which is preliminary data.</text>
</comment>
<dbReference type="RefSeq" id="WP_183062033.1">
    <property type="nucleotide sequence ID" value="NZ_RBWV01000014.1"/>
</dbReference>
<feature type="compositionally biased region" description="Basic and acidic residues" evidence="1">
    <location>
        <begin position="1"/>
        <end position="14"/>
    </location>
</feature>
<evidence type="ECO:0000313" key="3">
    <source>
        <dbReference type="EMBL" id="RKS71454.1"/>
    </source>
</evidence>
<dbReference type="InterPro" id="IPR003615">
    <property type="entry name" value="HNH_nuc"/>
</dbReference>
<accession>A0A420XLQ0</accession>
<gene>
    <name evidence="3" type="ORF">CLV35_3252</name>
</gene>
<dbReference type="EMBL" id="RBWV01000014">
    <property type="protein sequence ID" value="RKS71454.1"/>
    <property type="molecule type" value="Genomic_DNA"/>
</dbReference>
<sequence length="527" mass="55470">MAERRQGDGGEPGRYDPALPAPDALRAEITSAAAAEARRIPLDVLAADEAAAAGAAAAVQDPPGLQLASLPPSLRTVQLLLRLADPRRRAAVVDGSRPDAGVPRQASPEADEAELLLGIVQAWDSVVSWATAQREAALHAAATAVAALPTGPGSPRRSGSEAAAAELSAALRISPRSVDAAIDRARRLQELHRGTRWLLEDGLVTPAHARAVLDECSVLADPVDVSAVESLVLRDAPKQSPAELRRAVRRAVARVDPDGERARAESARTHQVAVTKVNLPDALAMVTAILPAPAAVMVMAGLDAVLGAHPDAGELADDLAADSVRGREGRTLAAMRADALTFLCSSVAADPSVVPGLAAVEPQAPAIGVTISVSALLGLSDESGELAGYGPIPADLARELAADGVWARLLVDSLTGQLLDSTPHRYRPGSRLRSHVVARDITCRFPSCPTPASRCDLDHTPEFDHERPDRGGTTTRRDLRAGCRRHHNCKTWHGWRTSIDPDGTLVHRTPLGRTYRVPIPPQPTALR</sequence>
<dbReference type="Pfam" id="PF02720">
    <property type="entry name" value="DUF222"/>
    <property type="match status" value="1"/>
</dbReference>
<evidence type="ECO:0000313" key="4">
    <source>
        <dbReference type="Proteomes" id="UP000281955"/>
    </source>
</evidence>
<keyword evidence="4" id="KW-1185">Reference proteome</keyword>
<feature type="region of interest" description="Disordered" evidence="1">
    <location>
        <begin position="1"/>
        <end position="22"/>
    </location>
</feature>
<dbReference type="Proteomes" id="UP000281955">
    <property type="component" value="Unassembled WGS sequence"/>
</dbReference>
<organism evidence="3 4">
    <name type="scientific">Motilibacter peucedani</name>
    <dbReference type="NCBI Taxonomy" id="598650"/>
    <lineage>
        <taxon>Bacteria</taxon>
        <taxon>Bacillati</taxon>
        <taxon>Actinomycetota</taxon>
        <taxon>Actinomycetes</taxon>
        <taxon>Motilibacterales</taxon>
        <taxon>Motilibacteraceae</taxon>
        <taxon>Motilibacter</taxon>
    </lineage>
</organism>
<reference evidence="3 4" key="1">
    <citation type="submission" date="2018-10" db="EMBL/GenBank/DDBJ databases">
        <title>Genomic Encyclopedia of Archaeal and Bacterial Type Strains, Phase II (KMG-II): from individual species to whole genera.</title>
        <authorList>
            <person name="Goeker M."/>
        </authorList>
    </citation>
    <scope>NUCLEOTIDE SEQUENCE [LARGE SCALE GENOMIC DNA]</scope>
    <source>
        <strain evidence="3 4">RP-AC37</strain>
    </source>
</reference>
<protein>
    <submittedName>
        <fullName evidence="3">Uncharacterized protein DUF222</fullName>
    </submittedName>
</protein>
<feature type="domain" description="DUF222" evidence="2">
    <location>
        <begin position="136"/>
        <end position="440"/>
    </location>
</feature>
<evidence type="ECO:0000256" key="1">
    <source>
        <dbReference type="SAM" id="MobiDB-lite"/>
    </source>
</evidence>
<dbReference type="AlphaFoldDB" id="A0A420XLQ0"/>